<dbReference type="PIRSF" id="PIRSF006232">
    <property type="entry name" value="Pirin"/>
    <property type="match status" value="1"/>
</dbReference>
<gene>
    <name evidence="6" type="ORF">ABUH87_18230</name>
</gene>
<accession>A0ABV3RGU5</accession>
<evidence type="ECO:0000259" key="5">
    <source>
        <dbReference type="Pfam" id="PF05726"/>
    </source>
</evidence>
<dbReference type="InterPro" id="IPR011051">
    <property type="entry name" value="RmlC_Cupin_sf"/>
</dbReference>
<dbReference type="SUPFAM" id="SSF51182">
    <property type="entry name" value="RmlC-like cupins"/>
    <property type="match status" value="1"/>
</dbReference>
<dbReference type="EMBL" id="JBFNXR010000054">
    <property type="protein sequence ID" value="MEW9857067.1"/>
    <property type="molecule type" value="Genomic_DNA"/>
</dbReference>
<sequence>MIEMVIEQRRRSLGGGLEVGRVLPFAKRRMVGPFVFFDHMGPLDVAAGVDRSLDVRPHPHIGLSTVTYLFSGEIMHRDSVGSHQPIRSREVNWMTAGSGITHSERFEKARAEGDHLHGIQAWVALPTEAEETAPSFSHHAGDDLPQWSDSGVHGQLIAGEAYGLRAGVQTHSPLFYAHLDLQGGASAQVPQGHSERAIYVATGAVEVDGRQYQAGQMLVLGADVSIMRAEAAATVMVLGGEPVGERYLFWNFVSSSRERLEQAAADWKAGRMKLPDGDSDEFIPLPDTPPAPPPSMS</sequence>
<dbReference type="Pfam" id="PF05726">
    <property type="entry name" value="Pirin_C"/>
    <property type="match status" value="1"/>
</dbReference>
<feature type="domain" description="Pirin C-terminal" evidence="5">
    <location>
        <begin position="176"/>
        <end position="272"/>
    </location>
</feature>
<evidence type="ECO:0000313" key="7">
    <source>
        <dbReference type="Proteomes" id="UP001556118"/>
    </source>
</evidence>
<name>A0ABV3RGU5_9SPHN</name>
<proteinExistence type="inferred from homology"/>
<evidence type="ECO:0000313" key="6">
    <source>
        <dbReference type="EMBL" id="MEW9857067.1"/>
    </source>
</evidence>
<dbReference type="Proteomes" id="UP001556118">
    <property type="component" value="Unassembled WGS sequence"/>
</dbReference>
<dbReference type="InterPro" id="IPR003829">
    <property type="entry name" value="Pirin_N_dom"/>
</dbReference>
<organism evidence="6 7">
    <name type="scientific">Novosphingobium rhizovicinum</name>
    <dbReference type="NCBI Taxonomy" id="3228928"/>
    <lineage>
        <taxon>Bacteria</taxon>
        <taxon>Pseudomonadati</taxon>
        <taxon>Pseudomonadota</taxon>
        <taxon>Alphaproteobacteria</taxon>
        <taxon>Sphingomonadales</taxon>
        <taxon>Sphingomonadaceae</taxon>
        <taxon>Novosphingobium</taxon>
    </lineage>
</organism>
<dbReference type="Pfam" id="PF02678">
    <property type="entry name" value="Pirin"/>
    <property type="match status" value="1"/>
</dbReference>
<dbReference type="CDD" id="cd02909">
    <property type="entry name" value="cupin_pirin_N"/>
    <property type="match status" value="1"/>
</dbReference>
<dbReference type="PANTHER" id="PTHR13903:SF8">
    <property type="entry name" value="PIRIN"/>
    <property type="match status" value="1"/>
</dbReference>
<keyword evidence="7" id="KW-1185">Reference proteome</keyword>
<evidence type="ECO:0000259" key="4">
    <source>
        <dbReference type="Pfam" id="PF02678"/>
    </source>
</evidence>
<dbReference type="InterPro" id="IPR008778">
    <property type="entry name" value="Pirin_C_dom"/>
</dbReference>
<evidence type="ECO:0000256" key="2">
    <source>
        <dbReference type="RuleBase" id="RU003457"/>
    </source>
</evidence>
<feature type="domain" description="Pirin N-terminal" evidence="4">
    <location>
        <begin position="19"/>
        <end position="123"/>
    </location>
</feature>
<evidence type="ECO:0000256" key="1">
    <source>
        <dbReference type="ARBA" id="ARBA00008416"/>
    </source>
</evidence>
<dbReference type="PANTHER" id="PTHR13903">
    <property type="entry name" value="PIRIN-RELATED"/>
    <property type="match status" value="1"/>
</dbReference>
<dbReference type="InterPro" id="IPR014710">
    <property type="entry name" value="RmlC-like_jellyroll"/>
</dbReference>
<protein>
    <submittedName>
        <fullName evidence="6">Pirin family protein</fullName>
    </submittedName>
</protein>
<dbReference type="RefSeq" id="WP_367775550.1">
    <property type="nucleotide sequence ID" value="NZ_JBFNXR010000054.1"/>
</dbReference>
<feature type="region of interest" description="Disordered" evidence="3">
    <location>
        <begin position="271"/>
        <end position="297"/>
    </location>
</feature>
<comment type="similarity">
    <text evidence="1 2">Belongs to the pirin family.</text>
</comment>
<dbReference type="InterPro" id="IPR012093">
    <property type="entry name" value="Pirin"/>
</dbReference>
<evidence type="ECO:0000256" key="3">
    <source>
        <dbReference type="SAM" id="MobiDB-lite"/>
    </source>
</evidence>
<feature type="compositionally biased region" description="Pro residues" evidence="3">
    <location>
        <begin position="286"/>
        <end position="297"/>
    </location>
</feature>
<comment type="caution">
    <text evidence="6">The sequence shown here is derived from an EMBL/GenBank/DDBJ whole genome shotgun (WGS) entry which is preliminary data.</text>
</comment>
<dbReference type="Gene3D" id="2.60.120.10">
    <property type="entry name" value="Jelly Rolls"/>
    <property type="match status" value="2"/>
</dbReference>
<reference evidence="6 7" key="1">
    <citation type="submission" date="2024-06" db="EMBL/GenBank/DDBJ databases">
        <title>Novosphingobium rhizovicinus M1R2S20.</title>
        <authorList>
            <person name="Sun J.-Q."/>
        </authorList>
    </citation>
    <scope>NUCLEOTIDE SEQUENCE [LARGE SCALE GENOMIC DNA]</scope>
    <source>
        <strain evidence="6 7">M1R2S20</strain>
    </source>
</reference>